<keyword evidence="1" id="KW-0805">Transcription regulation</keyword>
<evidence type="ECO:0000256" key="3">
    <source>
        <dbReference type="ARBA" id="ARBA00023163"/>
    </source>
</evidence>
<dbReference type="PANTHER" id="PTHR46796">
    <property type="entry name" value="HTH-TYPE TRANSCRIPTIONAL ACTIVATOR RHAS-RELATED"/>
    <property type="match status" value="1"/>
</dbReference>
<protein>
    <recommendedName>
        <fullName evidence="4">HTH araC/xylS-type domain-containing protein</fullName>
    </recommendedName>
</protein>
<evidence type="ECO:0000256" key="1">
    <source>
        <dbReference type="ARBA" id="ARBA00023015"/>
    </source>
</evidence>
<dbReference type="SMART" id="SM00342">
    <property type="entry name" value="HTH_ARAC"/>
    <property type="match status" value="1"/>
</dbReference>
<evidence type="ECO:0000313" key="6">
    <source>
        <dbReference type="Proteomes" id="UP001501706"/>
    </source>
</evidence>
<dbReference type="Gene3D" id="1.10.10.60">
    <property type="entry name" value="Homeodomain-like"/>
    <property type="match status" value="1"/>
</dbReference>
<reference evidence="6" key="1">
    <citation type="journal article" date="2019" name="Int. J. Syst. Evol. Microbiol.">
        <title>The Global Catalogue of Microorganisms (GCM) 10K type strain sequencing project: providing services to taxonomists for standard genome sequencing and annotation.</title>
        <authorList>
            <consortium name="The Broad Institute Genomics Platform"/>
            <consortium name="The Broad Institute Genome Sequencing Center for Infectious Disease"/>
            <person name="Wu L."/>
            <person name="Ma J."/>
        </authorList>
    </citation>
    <scope>NUCLEOTIDE SEQUENCE [LARGE SCALE GENOMIC DNA]</scope>
    <source>
        <strain evidence="6">JCM 14330</strain>
    </source>
</reference>
<dbReference type="EMBL" id="BAAAEN010000041">
    <property type="protein sequence ID" value="GAA0532563.1"/>
    <property type="molecule type" value="Genomic_DNA"/>
</dbReference>
<dbReference type="RefSeq" id="WP_343928737.1">
    <property type="nucleotide sequence ID" value="NZ_BAAAEN010000041.1"/>
</dbReference>
<dbReference type="Proteomes" id="UP001501706">
    <property type="component" value="Unassembled WGS sequence"/>
</dbReference>
<evidence type="ECO:0000256" key="2">
    <source>
        <dbReference type="ARBA" id="ARBA00023125"/>
    </source>
</evidence>
<dbReference type="InterPro" id="IPR018060">
    <property type="entry name" value="HTH_AraC"/>
</dbReference>
<accession>A0ABP3N0Y1</accession>
<name>A0ABP3N0Y1_9BURK</name>
<dbReference type="Pfam" id="PF12833">
    <property type="entry name" value="HTH_18"/>
    <property type="match status" value="1"/>
</dbReference>
<sequence>MSIPTDAHDSPHLCYCGGDYGRVSVMASGVELADHARDCVQVLVNMHQEPLPVRLNGGLHRLDQFRALVIHPRQTYAIPPAPGRARHPGQVGSILIKASPLLNDSAGPVGHAGDDDPVDMITLPGPLRADAMQLVAELFRAGPDPRAVSQGVRTLYQAAVVRSLENRTPHPAPDTAAQANSLEERVGRDARAGQLRDLEDFAAFRRGAGAYGVSERYFYTLFRRATRMTPRAYYNMRRLDAAFALLAGEAKSIFEITYDLGFSAPPHFTRFMKSNTGWTPSEYRRRVRGMPPSLRPHFACGGAAA</sequence>
<gene>
    <name evidence="5" type="ORF">GCM10009097_57320</name>
</gene>
<evidence type="ECO:0000259" key="4">
    <source>
        <dbReference type="PROSITE" id="PS01124"/>
    </source>
</evidence>
<dbReference type="SUPFAM" id="SSF46689">
    <property type="entry name" value="Homeodomain-like"/>
    <property type="match status" value="1"/>
</dbReference>
<keyword evidence="3" id="KW-0804">Transcription</keyword>
<keyword evidence="6" id="KW-1185">Reference proteome</keyword>
<feature type="domain" description="HTH araC/xylS-type" evidence="4">
    <location>
        <begin position="208"/>
        <end position="286"/>
    </location>
</feature>
<dbReference type="InterPro" id="IPR009057">
    <property type="entry name" value="Homeodomain-like_sf"/>
</dbReference>
<comment type="caution">
    <text evidence="5">The sequence shown here is derived from an EMBL/GenBank/DDBJ whole genome shotgun (WGS) entry which is preliminary data.</text>
</comment>
<organism evidence="5 6">
    <name type="scientific">Pigmentiphaga daeguensis</name>
    <dbReference type="NCBI Taxonomy" id="414049"/>
    <lineage>
        <taxon>Bacteria</taxon>
        <taxon>Pseudomonadati</taxon>
        <taxon>Pseudomonadota</taxon>
        <taxon>Betaproteobacteria</taxon>
        <taxon>Burkholderiales</taxon>
        <taxon>Alcaligenaceae</taxon>
        <taxon>Pigmentiphaga</taxon>
    </lineage>
</organism>
<dbReference type="PROSITE" id="PS01124">
    <property type="entry name" value="HTH_ARAC_FAMILY_2"/>
    <property type="match status" value="1"/>
</dbReference>
<evidence type="ECO:0000313" key="5">
    <source>
        <dbReference type="EMBL" id="GAA0532563.1"/>
    </source>
</evidence>
<dbReference type="InterPro" id="IPR050204">
    <property type="entry name" value="AraC_XylS_family_regulators"/>
</dbReference>
<keyword evidence="2" id="KW-0238">DNA-binding</keyword>
<proteinExistence type="predicted"/>